<keyword evidence="1 4" id="KW-0597">Phosphoprotein</keyword>
<dbReference type="CDD" id="cd17574">
    <property type="entry name" value="REC_OmpR"/>
    <property type="match status" value="1"/>
</dbReference>
<dbReference type="InterPro" id="IPR001789">
    <property type="entry name" value="Sig_transdc_resp-reg_receiver"/>
</dbReference>
<evidence type="ECO:0000313" key="8">
    <source>
        <dbReference type="EMBL" id="SMO69413.1"/>
    </source>
</evidence>
<reference evidence="8 9" key="1">
    <citation type="submission" date="2017-05" db="EMBL/GenBank/DDBJ databases">
        <authorList>
            <person name="Varghese N."/>
            <person name="Submissions S."/>
        </authorList>
    </citation>
    <scope>NUCLEOTIDE SEQUENCE [LARGE SCALE GENOMIC DNA]</scope>
    <source>
        <strain evidence="8 9">DSM 27040</strain>
    </source>
</reference>
<feature type="domain" description="OmpR/PhoB-type" evidence="7">
    <location>
        <begin position="130"/>
        <end position="227"/>
    </location>
</feature>
<proteinExistence type="predicted"/>
<dbReference type="CDD" id="cd00383">
    <property type="entry name" value="trans_reg_C"/>
    <property type="match status" value="1"/>
</dbReference>
<name>A0A521DCK4_SACCC</name>
<keyword evidence="3 5" id="KW-0238">DNA-binding</keyword>
<dbReference type="PANTHER" id="PTHR48111">
    <property type="entry name" value="REGULATOR OF RPOS"/>
    <property type="match status" value="1"/>
</dbReference>
<dbReference type="OrthoDB" id="9790442at2"/>
<dbReference type="InterPro" id="IPR001867">
    <property type="entry name" value="OmpR/PhoB-type_DNA-bd"/>
</dbReference>
<dbReference type="SUPFAM" id="SSF46894">
    <property type="entry name" value="C-terminal effector domain of the bipartite response regulators"/>
    <property type="match status" value="1"/>
</dbReference>
<evidence type="ECO:0000313" key="9">
    <source>
        <dbReference type="Proteomes" id="UP000319040"/>
    </source>
</evidence>
<accession>A0A521DCK4</accession>
<evidence type="ECO:0000256" key="4">
    <source>
        <dbReference type="PROSITE-ProRule" id="PRU00169"/>
    </source>
</evidence>
<keyword evidence="2" id="KW-0902">Two-component regulatory system</keyword>
<dbReference type="Gene3D" id="3.40.50.2300">
    <property type="match status" value="1"/>
</dbReference>
<evidence type="ECO:0000259" key="6">
    <source>
        <dbReference type="PROSITE" id="PS50110"/>
    </source>
</evidence>
<evidence type="ECO:0000256" key="2">
    <source>
        <dbReference type="ARBA" id="ARBA00023012"/>
    </source>
</evidence>
<gene>
    <name evidence="8" type="ORF">SAMN06265379_10561</name>
</gene>
<sequence>MDKKTKILLVEDDTTMGFLLVDFLETKGFEVKLYPDGIQGITAFNQNNFDFCILDVMLPGLDGFGIAQRIRKKNKVVPIIFLTAKALKHDKITGFGIGVDDYIVKPFDEDELLCRINAILNRCKTTTEPMQKMDIGQFKFDADNLLLTIGKEQKRLTQKENEVLKMLACSKNSLVKRDEILLALWGNNDYFNSRSLDVFIAKLRRYLKADTMVQIENVPTVGFVLRDQAVN</sequence>
<dbReference type="Pfam" id="PF00072">
    <property type="entry name" value="Response_reg"/>
    <property type="match status" value="1"/>
</dbReference>
<dbReference type="Gene3D" id="1.10.10.10">
    <property type="entry name" value="Winged helix-like DNA-binding domain superfamily/Winged helix DNA-binding domain"/>
    <property type="match status" value="1"/>
</dbReference>
<dbReference type="Gene3D" id="6.10.250.690">
    <property type="match status" value="1"/>
</dbReference>
<dbReference type="InterPro" id="IPR016032">
    <property type="entry name" value="Sig_transdc_resp-reg_C-effctor"/>
</dbReference>
<dbReference type="InterPro" id="IPR039420">
    <property type="entry name" value="WalR-like"/>
</dbReference>
<organism evidence="8 9">
    <name type="scientific">Saccharicrinis carchari</name>
    <dbReference type="NCBI Taxonomy" id="1168039"/>
    <lineage>
        <taxon>Bacteria</taxon>
        <taxon>Pseudomonadati</taxon>
        <taxon>Bacteroidota</taxon>
        <taxon>Bacteroidia</taxon>
        <taxon>Marinilabiliales</taxon>
        <taxon>Marinilabiliaceae</taxon>
        <taxon>Saccharicrinis</taxon>
    </lineage>
</organism>
<feature type="DNA-binding region" description="OmpR/PhoB-type" evidence="5">
    <location>
        <begin position="130"/>
        <end position="227"/>
    </location>
</feature>
<evidence type="ECO:0000256" key="3">
    <source>
        <dbReference type="ARBA" id="ARBA00023125"/>
    </source>
</evidence>
<dbReference type="GO" id="GO:0032993">
    <property type="term" value="C:protein-DNA complex"/>
    <property type="evidence" value="ECO:0007669"/>
    <property type="project" value="TreeGrafter"/>
</dbReference>
<feature type="domain" description="Response regulatory" evidence="6">
    <location>
        <begin position="6"/>
        <end position="120"/>
    </location>
</feature>
<dbReference type="RefSeq" id="WP_142533522.1">
    <property type="nucleotide sequence ID" value="NZ_FXTB01000005.1"/>
</dbReference>
<dbReference type="GO" id="GO:0000156">
    <property type="term" value="F:phosphorelay response regulator activity"/>
    <property type="evidence" value="ECO:0007669"/>
    <property type="project" value="TreeGrafter"/>
</dbReference>
<dbReference type="GO" id="GO:0005829">
    <property type="term" value="C:cytosol"/>
    <property type="evidence" value="ECO:0007669"/>
    <property type="project" value="TreeGrafter"/>
</dbReference>
<dbReference type="EMBL" id="FXTB01000005">
    <property type="protein sequence ID" value="SMO69413.1"/>
    <property type="molecule type" value="Genomic_DNA"/>
</dbReference>
<dbReference type="InterPro" id="IPR036388">
    <property type="entry name" value="WH-like_DNA-bd_sf"/>
</dbReference>
<dbReference type="PANTHER" id="PTHR48111:SF40">
    <property type="entry name" value="PHOSPHATE REGULON TRANSCRIPTIONAL REGULATORY PROTEIN PHOB"/>
    <property type="match status" value="1"/>
</dbReference>
<dbReference type="GO" id="GO:0006355">
    <property type="term" value="P:regulation of DNA-templated transcription"/>
    <property type="evidence" value="ECO:0007669"/>
    <property type="project" value="InterPro"/>
</dbReference>
<dbReference type="AlphaFoldDB" id="A0A521DCK4"/>
<keyword evidence="9" id="KW-1185">Reference proteome</keyword>
<feature type="modified residue" description="4-aspartylphosphate" evidence="4">
    <location>
        <position position="55"/>
    </location>
</feature>
<protein>
    <submittedName>
        <fullName evidence="8">DNA-binding response regulator, OmpR family, contains REC and winged-helix (WHTH) domain</fullName>
    </submittedName>
</protein>
<dbReference type="SMART" id="SM00448">
    <property type="entry name" value="REC"/>
    <property type="match status" value="1"/>
</dbReference>
<dbReference type="Proteomes" id="UP000319040">
    <property type="component" value="Unassembled WGS sequence"/>
</dbReference>
<dbReference type="Pfam" id="PF00486">
    <property type="entry name" value="Trans_reg_C"/>
    <property type="match status" value="1"/>
</dbReference>
<evidence type="ECO:0000256" key="1">
    <source>
        <dbReference type="ARBA" id="ARBA00022553"/>
    </source>
</evidence>
<dbReference type="GO" id="GO:0000976">
    <property type="term" value="F:transcription cis-regulatory region binding"/>
    <property type="evidence" value="ECO:0007669"/>
    <property type="project" value="TreeGrafter"/>
</dbReference>
<dbReference type="PROSITE" id="PS50110">
    <property type="entry name" value="RESPONSE_REGULATORY"/>
    <property type="match status" value="1"/>
</dbReference>
<dbReference type="PROSITE" id="PS51755">
    <property type="entry name" value="OMPR_PHOB"/>
    <property type="match status" value="1"/>
</dbReference>
<dbReference type="SUPFAM" id="SSF52172">
    <property type="entry name" value="CheY-like"/>
    <property type="match status" value="1"/>
</dbReference>
<dbReference type="InterPro" id="IPR011006">
    <property type="entry name" value="CheY-like_superfamily"/>
</dbReference>
<dbReference type="SMART" id="SM00862">
    <property type="entry name" value="Trans_reg_C"/>
    <property type="match status" value="1"/>
</dbReference>
<evidence type="ECO:0000256" key="5">
    <source>
        <dbReference type="PROSITE-ProRule" id="PRU01091"/>
    </source>
</evidence>
<evidence type="ECO:0000259" key="7">
    <source>
        <dbReference type="PROSITE" id="PS51755"/>
    </source>
</evidence>